<protein>
    <submittedName>
        <fullName evidence="1 3">Uncharacterized protein</fullName>
    </submittedName>
</protein>
<keyword evidence="2" id="KW-1185">Reference proteome</keyword>
<dbReference type="AlphaFoldDB" id="A0A183DRE2"/>
<gene>
    <name evidence="1" type="ORF">GPUH_LOCUS11283</name>
</gene>
<evidence type="ECO:0000313" key="1">
    <source>
        <dbReference type="EMBL" id="VDN18578.1"/>
    </source>
</evidence>
<reference evidence="1 2" key="2">
    <citation type="submission" date="2018-11" db="EMBL/GenBank/DDBJ databases">
        <authorList>
            <consortium name="Pathogen Informatics"/>
        </authorList>
    </citation>
    <scope>NUCLEOTIDE SEQUENCE [LARGE SCALE GENOMIC DNA]</scope>
</reference>
<dbReference type="EMBL" id="UYRT01078461">
    <property type="protein sequence ID" value="VDN18578.1"/>
    <property type="molecule type" value="Genomic_DNA"/>
</dbReference>
<reference evidence="3" key="1">
    <citation type="submission" date="2016-06" db="UniProtKB">
        <authorList>
            <consortium name="WormBaseParasite"/>
        </authorList>
    </citation>
    <scope>IDENTIFICATION</scope>
</reference>
<name>A0A183DRE2_9BILA</name>
<accession>A0A183DRE2</accession>
<dbReference type="Proteomes" id="UP000271098">
    <property type="component" value="Unassembled WGS sequence"/>
</dbReference>
<evidence type="ECO:0000313" key="3">
    <source>
        <dbReference type="WBParaSite" id="GPUH_0001129601-mRNA-1"/>
    </source>
</evidence>
<proteinExistence type="predicted"/>
<evidence type="ECO:0000313" key="2">
    <source>
        <dbReference type="Proteomes" id="UP000271098"/>
    </source>
</evidence>
<organism evidence="3">
    <name type="scientific">Gongylonema pulchrum</name>
    <dbReference type="NCBI Taxonomy" id="637853"/>
    <lineage>
        <taxon>Eukaryota</taxon>
        <taxon>Metazoa</taxon>
        <taxon>Ecdysozoa</taxon>
        <taxon>Nematoda</taxon>
        <taxon>Chromadorea</taxon>
        <taxon>Rhabditida</taxon>
        <taxon>Spirurina</taxon>
        <taxon>Spiruromorpha</taxon>
        <taxon>Spiruroidea</taxon>
        <taxon>Gongylonematidae</taxon>
        <taxon>Gongylonema</taxon>
    </lineage>
</organism>
<dbReference type="WBParaSite" id="GPUH_0001129601-mRNA-1">
    <property type="protein sequence ID" value="GPUH_0001129601-mRNA-1"/>
    <property type="gene ID" value="GPUH_0001129601"/>
</dbReference>
<sequence length="94" mass="10342">MHKKLLGKLNAKSLLQYYQQIASIQHQDKGAIENFASTFVTNRVETGVEAGVEVGVKADIDTGDRTGVEVAVSEAAQKLRQATLQYLCFPFDLK</sequence>